<evidence type="ECO:0000313" key="4">
    <source>
        <dbReference type="Proteomes" id="UP000249061"/>
    </source>
</evidence>
<dbReference type="GO" id="GO:0016787">
    <property type="term" value="F:hydrolase activity"/>
    <property type="evidence" value="ECO:0007669"/>
    <property type="project" value="InterPro"/>
</dbReference>
<dbReference type="GO" id="GO:0009166">
    <property type="term" value="P:nucleotide catabolic process"/>
    <property type="evidence" value="ECO:0007669"/>
    <property type="project" value="InterPro"/>
</dbReference>
<protein>
    <recommendedName>
        <fullName evidence="5">5'-nucleotidase</fullName>
    </recommendedName>
</protein>
<dbReference type="AlphaFoldDB" id="A0A2W5T027"/>
<evidence type="ECO:0008006" key="5">
    <source>
        <dbReference type="Google" id="ProtNLM"/>
    </source>
</evidence>
<dbReference type="InterPro" id="IPR029052">
    <property type="entry name" value="Metallo-depent_PP-like"/>
</dbReference>
<comment type="caution">
    <text evidence="3">The sequence shown here is derived from an EMBL/GenBank/DDBJ whole genome shotgun (WGS) entry which is preliminary data.</text>
</comment>
<dbReference type="EMBL" id="QFQP01000025">
    <property type="protein sequence ID" value="PZR08402.1"/>
    <property type="molecule type" value="Genomic_DNA"/>
</dbReference>
<name>A0A2W5T027_9BACT</name>
<organism evidence="3 4">
    <name type="scientific">Archangium gephyra</name>
    <dbReference type="NCBI Taxonomy" id="48"/>
    <lineage>
        <taxon>Bacteria</taxon>
        <taxon>Pseudomonadati</taxon>
        <taxon>Myxococcota</taxon>
        <taxon>Myxococcia</taxon>
        <taxon>Myxococcales</taxon>
        <taxon>Cystobacterineae</taxon>
        <taxon>Archangiaceae</taxon>
        <taxon>Archangium</taxon>
    </lineage>
</organism>
<gene>
    <name evidence="3" type="ORF">DI536_24800</name>
</gene>
<dbReference type="GO" id="GO:0030288">
    <property type="term" value="C:outer membrane-bounded periplasmic space"/>
    <property type="evidence" value="ECO:0007669"/>
    <property type="project" value="TreeGrafter"/>
</dbReference>
<dbReference type="Proteomes" id="UP000249061">
    <property type="component" value="Unassembled WGS sequence"/>
</dbReference>
<evidence type="ECO:0000256" key="1">
    <source>
        <dbReference type="SAM" id="Coils"/>
    </source>
</evidence>
<dbReference type="InterPro" id="IPR006179">
    <property type="entry name" value="5_nucleotidase/apyrase"/>
</dbReference>
<accession>A0A2W5T027</accession>
<feature type="coiled-coil region" evidence="1">
    <location>
        <begin position="275"/>
        <end position="302"/>
    </location>
</feature>
<dbReference type="PANTHER" id="PTHR11575">
    <property type="entry name" value="5'-NUCLEOTIDASE-RELATED"/>
    <property type="match status" value="1"/>
</dbReference>
<reference evidence="3 4" key="1">
    <citation type="submission" date="2017-08" db="EMBL/GenBank/DDBJ databases">
        <title>Infants hospitalized years apart are colonized by the same room-sourced microbial strains.</title>
        <authorList>
            <person name="Brooks B."/>
            <person name="Olm M.R."/>
            <person name="Firek B.A."/>
            <person name="Baker R."/>
            <person name="Thomas B.C."/>
            <person name="Morowitz M.J."/>
            <person name="Banfield J.F."/>
        </authorList>
    </citation>
    <scope>NUCLEOTIDE SEQUENCE [LARGE SCALE GENOMIC DNA]</scope>
    <source>
        <strain evidence="3">S2_003_000_R2_14</strain>
    </source>
</reference>
<dbReference type="PANTHER" id="PTHR11575:SF24">
    <property type="entry name" value="5'-NUCLEOTIDASE"/>
    <property type="match status" value="1"/>
</dbReference>
<sequence length="360" mass="37702">MKRALLSLVLVCLPAFAAGKRVTFIITGDNGGEVAPCGCKSNPTGGFARRKTVLDGLKGENLLVLDAGNALYRNAGNASEADGPRAQLVFDMMKRLGTRAMVVGQRDLSAGVDSLQKLAVGSDVKLLSANLTRDGKPLFDAGVVLDVGGVKVGIVGVSAPGPIAPDANVSSSAPLPAAKAALAKLGKRDVTVVLAATTYADGMLLARELKGLTDVVIQSGEFRGTVPPQRVDAGSPILLGSGQRGQAMGKAEITLGNGKGELIDLTITAREREQLAFVDGQVKTLEERMARATDKRAKADFNGMLSDLKKRQAELRAAIAKTTPPGARTIDFHWLVLGQDIADDAAWKSEVLKIEPTYAH</sequence>
<evidence type="ECO:0000256" key="2">
    <source>
        <dbReference type="SAM" id="SignalP"/>
    </source>
</evidence>
<evidence type="ECO:0000313" key="3">
    <source>
        <dbReference type="EMBL" id="PZR08402.1"/>
    </source>
</evidence>
<feature type="chain" id="PRO_5016143247" description="5'-nucleotidase" evidence="2">
    <location>
        <begin position="18"/>
        <end position="360"/>
    </location>
</feature>
<dbReference type="SUPFAM" id="SSF56300">
    <property type="entry name" value="Metallo-dependent phosphatases"/>
    <property type="match status" value="1"/>
</dbReference>
<dbReference type="Gene3D" id="3.60.21.10">
    <property type="match status" value="1"/>
</dbReference>
<feature type="signal peptide" evidence="2">
    <location>
        <begin position="1"/>
        <end position="17"/>
    </location>
</feature>
<keyword evidence="2" id="KW-0732">Signal</keyword>
<keyword evidence="1" id="KW-0175">Coiled coil</keyword>
<proteinExistence type="predicted"/>